<keyword evidence="2" id="KW-1185">Reference proteome</keyword>
<sequence length="210" mass="22171">MGVGSSVGHGRSGAAGAEGRGGSCSSPGSRDRSSANTPTPLLSGAKHPLSEAVRRPAEVVDAKEDFARARCRRDGRVKPAFLGRWHNPAVPSSPRRLRDIDLTHPFDVRVLGEAQERPKQIIVCPVRTFMRSPSAVAKTAQAAGAGTRASSRPGRISQEVIQRCLHNRMEKGHASGGSSTLRLCGSHDRGQGGVREDPPERSLSSASEAA</sequence>
<dbReference type="EMBL" id="CM023481">
    <property type="protein sequence ID" value="KAH6946657.1"/>
    <property type="molecule type" value="Genomic_DNA"/>
</dbReference>
<proteinExistence type="predicted"/>
<accession>A0ACB7TMT0</accession>
<dbReference type="Proteomes" id="UP000821845">
    <property type="component" value="Chromosome 1"/>
</dbReference>
<organism evidence="1 2">
    <name type="scientific">Hyalomma asiaticum</name>
    <name type="common">Tick</name>
    <dbReference type="NCBI Taxonomy" id="266040"/>
    <lineage>
        <taxon>Eukaryota</taxon>
        <taxon>Metazoa</taxon>
        <taxon>Ecdysozoa</taxon>
        <taxon>Arthropoda</taxon>
        <taxon>Chelicerata</taxon>
        <taxon>Arachnida</taxon>
        <taxon>Acari</taxon>
        <taxon>Parasitiformes</taxon>
        <taxon>Ixodida</taxon>
        <taxon>Ixodoidea</taxon>
        <taxon>Ixodidae</taxon>
        <taxon>Hyalomminae</taxon>
        <taxon>Hyalomma</taxon>
    </lineage>
</organism>
<name>A0ACB7TMT0_HYAAI</name>
<reference evidence="1" key="1">
    <citation type="submission" date="2020-05" db="EMBL/GenBank/DDBJ databases">
        <title>Large-scale comparative analyses of tick genomes elucidate their genetic diversity and vector capacities.</title>
        <authorList>
            <person name="Jia N."/>
            <person name="Wang J."/>
            <person name="Shi W."/>
            <person name="Du L."/>
            <person name="Sun Y."/>
            <person name="Zhan W."/>
            <person name="Jiang J."/>
            <person name="Wang Q."/>
            <person name="Zhang B."/>
            <person name="Ji P."/>
            <person name="Sakyi L.B."/>
            <person name="Cui X."/>
            <person name="Yuan T."/>
            <person name="Jiang B."/>
            <person name="Yang W."/>
            <person name="Lam T.T.-Y."/>
            <person name="Chang Q."/>
            <person name="Ding S."/>
            <person name="Wang X."/>
            <person name="Zhu J."/>
            <person name="Ruan X."/>
            <person name="Zhao L."/>
            <person name="Wei J."/>
            <person name="Que T."/>
            <person name="Du C."/>
            <person name="Cheng J."/>
            <person name="Dai P."/>
            <person name="Han X."/>
            <person name="Huang E."/>
            <person name="Gao Y."/>
            <person name="Liu J."/>
            <person name="Shao H."/>
            <person name="Ye R."/>
            <person name="Li L."/>
            <person name="Wei W."/>
            <person name="Wang X."/>
            <person name="Wang C."/>
            <person name="Yang T."/>
            <person name="Huo Q."/>
            <person name="Li W."/>
            <person name="Guo W."/>
            <person name="Chen H."/>
            <person name="Zhou L."/>
            <person name="Ni X."/>
            <person name="Tian J."/>
            <person name="Zhou Y."/>
            <person name="Sheng Y."/>
            <person name="Liu T."/>
            <person name="Pan Y."/>
            <person name="Xia L."/>
            <person name="Li J."/>
            <person name="Zhao F."/>
            <person name="Cao W."/>
        </authorList>
    </citation>
    <scope>NUCLEOTIDE SEQUENCE</scope>
    <source>
        <strain evidence="1">Hyas-2018</strain>
    </source>
</reference>
<gene>
    <name evidence="1" type="ORF">HPB50_014408</name>
</gene>
<comment type="caution">
    <text evidence="1">The sequence shown here is derived from an EMBL/GenBank/DDBJ whole genome shotgun (WGS) entry which is preliminary data.</text>
</comment>
<evidence type="ECO:0000313" key="2">
    <source>
        <dbReference type="Proteomes" id="UP000821845"/>
    </source>
</evidence>
<protein>
    <submittedName>
        <fullName evidence="1">Uncharacterized protein</fullName>
    </submittedName>
</protein>
<evidence type="ECO:0000313" key="1">
    <source>
        <dbReference type="EMBL" id="KAH6946657.1"/>
    </source>
</evidence>